<accession>A0A0F9BSY5</accession>
<feature type="non-terminal residue" evidence="1">
    <location>
        <position position="285"/>
    </location>
</feature>
<gene>
    <name evidence="1" type="ORF">LCGC14_2752910</name>
</gene>
<protein>
    <recommendedName>
        <fullName evidence="2">Calcineurin-like phosphoesterase domain-containing protein</fullName>
    </recommendedName>
</protein>
<evidence type="ECO:0000313" key="1">
    <source>
        <dbReference type="EMBL" id="KKK87471.1"/>
    </source>
</evidence>
<organism evidence="1">
    <name type="scientific">marine sediment metagenome</name>
    <dbReference type="NCBI Taxonomy" id="412755"/>
    <lineage>
        <taxon>unclassified sequences</taxon>
        <taxon>metagenomes</taxon>
        <taxon>ecological metagenomes</taxon>
    </lineage>
</organism>
<dbReference type="EMBL" id="LAZR01050387">
    <property type="protein sequence ID" value="KKK87471.1"/>
    <property type="molecule type" value="Genomic_DNA"/>
</dbReference>
<name>A0A0F9BSY5_9ZZZZ</name>
<comment type="caution">
    <text evidence="1">The sequence shown here is derived from an EMBL/GenBank/DDBJ whole genome shotgun (WGS) entry which is preliminary data.</text>
</comment>
<sequence length="285" mass="31939">MAEIIQKELPPDHNLYYLGDYHEGAKAQSASSLEQAIEMIRTDPIGWAVVMGDLAEAILVDDSRFAISTIEEAKTSVFHQYVSITDKHRPIAKKIIYIHTGNHDLKLERKGVGDMVRDYVCKELGVPYGGYTAVLDILHKKKAGGKQHKVYTSHGWGVLRSAADDLIRAHSNKLLSLKRRLKHKFGSASAMIMGNAHQLIVSPPMGGLYLVDEAGVIKQRYTIERHEGLYVDPDHRWYGCSGCFLRTTIPGVTTYAELHGYDPVEIGMLRMVVRDSNIKDIERVV</sequence>
<dbReference type="InterPro" id="IPR029052">
    <property type="entry name" value="Metallo-depent_PP-like"/>
</dbReference>
<dbReference type="AlphaFoldDB" id="A0A0F9BSY5"/>
<evidence type="ECO:0008006" key="2">
    <source>
        <dbReference type="Google" id="ProtNLM"/>
    </source>
</evidence>
<dbReference type="SUPFAM" id="SSF56300">
    <property type="entry name" value="Metallo-dependent phosphatases"/>
    <property type="match status" value="1"/>
</dbReference>
<proteinExistence type="predicted"/>
<reference evidence="1" key="1">
    <citation type="journal article" date="2015" name="Nature">
        <title>Complex archaea that bridge the gap between prokaryotes and eukaryotes.</title>
        <authorList>
            <person name="Spang A."/>
            <person name="Saw J.H."/>
            <person name="Jorgensen S.L."/>
            <person name="Zaremba-Niedzwiedzka K."/>
            <person name="Martijn J."/>
            <person name="Lind A.E."/>
            <person name="van Eijk R."/>
            <person name="Schleper C."/>
            <person name="Guy L."/>
            <person name="Ettema T.J."/>
        </authorList>
    </citation>
    <scope>NUCLEOTIDE SEQUENCE</scope>
</reference>